<reference evidence="8" key="1">
    <citation type="submission" date="2021-01" db="EMBL/GenBank/DDBJ databases">
        <authorList>
            <person name="Eckstrom K.M.E."/>
        </authorList>
    </citation>
    <scope>NUCLEOTIDE SEQUENCE</scope>
    <source>
        <strain evidence="8">UVCC 0001</strain>
    </source>
</reference>
<protein>
    <recommendedName>
        <fullName evidence="6">Elongation factor G, mitochondrial</fullName>
        <shortName evidence="6">EF-Gmt</shortName>
    </recommendedName>
    <alternativeName>
        <fullName evidence="6">Elongation factor G 1, mitochondrial</fullName>
        <shortName evidence="6">mEF-G 1</shortName>
    </alternativeName>
    <alternativeName>
        <fullName evidence="6">Elongation factor G1</fullName>
    </alternativeName>
</protein>
<dbReference type="PROSITE" id="PS00301">
    <property type="entry name" value="G_TR_1"/>
    <property type="match status" value="1"/>
</dbReference>
<comment type="subcellular location">
    <subcellularLocation>
        <location evidence="6">Mitochondrion</location>
    </subcellularLocation>
</comment>
<feature type="binding site" evidence="6">
    <location>
        <begin position="72"/>
        <end position="79"/>
    </location>
    <ligand>
        <name>GTP</name>
        <dbReference type="ChEBI" id="CHEBI:37565"/>
    </ligand>
</feature>
<dbReference type="NCBIfam" id="NF009381">
    <property type="entry name" value="PRK12740.1-5"/>
    <property type="match status" value="1"/>
</dbReference>
<dbReference type="Gene3D" id="3.30.70.870">
    <property type="entry name" value="Elongation Factor G (Translational Gtpase), domain 3"/>
    <property type="match status" value="1"/>
</dbReference>
<dbReference type="FunFam" id="3.40.50.300:FF:000029">
    <property type="entry name" value="Elongation factor G"/>
    <property type="match status" value="1"/>
</dbReference>
<dbReference type="PROSITE" id="PS51722">
    <property type="entry name" value="G_TR_2"/>
    <property type="match status" value="1"/>
</dbReference>
<dbReference type="GO" id="GO:0070125">
    <property type="term" value="P:mitochondrial translational elongation"/>
    <property type="evidence" value="ECO:0007669"/>
    <property type="project" value="UniProtKB-UniRule"/>
</dbReference>
<dbReference type="InterPro" id="IPR004540">
    <property type="entry name" value="Transl_elong_EFG/EF2"/>
</dbReference>
<dbReference type="InterPro" id="IPR031157">
    <property type="entry name" value="G_TR_CS"/>
</dbReference>
<dbReference type="EMBL" id="JASFZW010000013">
    <property type="protein sequence ID" value="KAK2075720.1"/>
    <property type="molecule type" value="Genomic_DNA"/>
</dbReference>
<dbReference type="HAMAP" id="MF_00054_B">
    <property type="entry name" value="EF_G_EF_2_B"/>
    <property type="match status" value="1"/>
</dbReference>
<keyword evidence="6" id="KW-0496">Mitochondrion</keyword>
<dbReference type="NCBIfam" id="TIGR00231">
    <property type="entry name" value="small_GTP"/>
    <property type="match status" value="1"/>
</dbReference>
<dbReference type="GO" id="GO:0003746">
    <property type="term" value="F:translation elongation factor activity"/>
    <property type="evidence" value="ECO:0007669"/>
    <property type="project" value="UniProtKB-UniRule"/>
</dbReference>
<dbReference type="NCBIfam" id="TIGR00484">
    <property type="entry name" value="EF-G"/>
    <property type="match status" value="1"/>
</dbReference>
<dbReference type="Pfam" id="PF03144">
    <property type="entry name" value="GTP_EFTU_D2"/>
    <property type="match status" value="1"/>
</dbReference>
<dbReference type="Pfam" id="PF03764">
    <property type="entry name" value="EFG_IV"/>
    <property type="match status" value="1"/>
</dbReference>
<evidence type="ECO:0000256" key="4">
    <source>
        <dbReference type="ARBA" id="ARBA00022917"/>
    </source>
</evidence>
<dbReference type="InterPro" id="IPR035647">
    <property type="entry name" value="EFG_III/V"/>
</dbReference>
<comment type="caution">
    <text evidence="8">The sequence shown here is derived from an EMBL/GenBank/DDBJ whole genome shotgun (WGS) entry which is preliminary data.</text>
</comment>
<organism evidence="8 9">
    <name type="scientific">Prototheca wickerhamii</name>
    <dbReference type="NCBI Taxonomy" id="3111"/>
    <lineage>
        <taxon>Eukaryota</taxon>
        <taxon>Viridiplantae</taxon>
        <taxon>Chlorophyta</taxon>
        <taxon>core chlorophytes</taxon>
        <taxon>Trebouxiophyceae</taxon>
        <taxon>Chlorellales</taxon>
        <taxon>Chlorellaceae</taxon>
        <taxon>Prototheca</taxon>
    </lineage>
</organism>
<dbReference type="Proteomes" id="UP001255856">
    <property type="component" value="Unassembled WGS sequence"/>
</dbReference>
<dbReference type="GO" id="GO:0005525">
    <property type="term" value="F:GTP binding"/>
    <property type="evidence" value="ECO:0007669"/>
    <property type="project" value="UniProtKB-UniRule"/>
</dbReference>
<evidence type="ECO:0000256" key="6">
    <source>
        <dbReference type="HAMAP-Rule" id="MF_03061"/>
    </source>
</evidence>
<dbReference type="InterPro" id="IPR005517">
    <property type="entry name" value="Transl_elong_EFG/EF2_IV"/>
</dbReference>
<dbReference type="InterPro" id="IPR027417">
    <property type="entry name" value="P-loop_NTPase"/>
</dbReference>
<dbReference type="FunFam" id="2.40.30.10:FF:000022">
    <property type="entry name" value="Elongation factor G, mitochondrial"/>
    <property type="match status" value="1"/>
</dbReference>
<evidence type="ECO:0000313" key="8">
    <source>
        <dbReference type="EMBL" id="KAK2075720.1"/>
    </source>
</evidence>
<dbReference type="FunFam" id="3.30.70.240:FF:000001">
    <property type="entry name" value="Elongation factor G"/>
    <property type="match status" value="1"/>
</dbReference>
<dbReference type="InterPro" id="IPR020568">
    <property type="entry name" value="Ribosomal_Su5_D2-typ_SF"/>
</dbReference>
<dbReference type="FunFam" id="3.30.70.870:FF:000001">
    <property type="entry name" value="Elongation factor G"/>
    <property type="match status" value="1"/>
</dbReference>
<dbReference type="InterPro" id="IPR041095">
    <property type="entry name" value="EFG_II"/>
</dbReference>
<proteinExistence type="inferred from homology"/>
<dbReference type="Pfam" id="PF00009">
    <property type="entry name" value="GTP_EFTU"/>
    <property type="match status" value="1"/>
</dbReference>
<feature type="binding site" evidence="6">
    <location>
        <begin position="193"/>
        <end position="196"/>
    </location>
    <ligand>
        <name>GTP</name>
        <dbReference type="ChEBI" id="CHEBI:37565"/>
    </ligand>
</feature>
<dbReference type="InterPro" id="IPR009000">
    <property type="entry name" value="Transl_B-barrel_sf"/>
</dbReference>
<dbReference type="InterPro" id="IPR047872">
    <property type="entry name" value="EFG_IV"/>
</dbReference>
<evidence type="ECO:0000313" key="9">
    <source>
        <dbReference type="Proteomes" id="UP001255856"/>
    </source>
</evidence>
<dbReference type="CDD" id="cd04091">
    <property type="entry name" value="mtEFG1_II_like"/>
    <property type="match status" value="1"/>
</dbReference>
<dbReference type="SMART" id="SM00838">
    <property type="entry name" value="EFG_C"/>
    <property type="match status" value="1"/>
</dbReference>
<comment type="pathway">
    <text evidence="6">Protein biosynthesis; polypeptide chain elongation.</text>
</comment>
<dbReference type="GO" id="GO:0003924">
    <property type="term" value="F:GTPase activity"/>
    <property type="evidence" value="ECO:0007669"/>
    <property type="project" value="UniProtKB-UniRule"/>
</dbReference>
<dbReference type="CDD" id="cd16262">
    <property type="entry name" value="EFG_III"/>
    <property type="match status" value="1"/>
</dbReference>
<dbReference type="Gene3D" id="3.40.50.300">
    <property type="entry name" value="P-loop containing nucleotide triphosphate hydrolases"/>
    <property type="match status" value="1"/>
</dbReference>
<keyword evidence="2 6" id="KW-0547">Nucleotide-binding</keyword>
<accession>A0AAD9MIW5</accession>
<dbReference type="CDD" id="cd01886">
    <property type="entry name" value="EF-G"/>
    <property type="match status" value="1"/>
</dbReference>
<dbReference type="AlphaFoldDB" id="A0AAD9MIW5"/>
<dbReference type="SMART" id="SM00889">
    <property type="entry name" value="EFG_IV"/>
    <property type="match status" value="1"/>
</dbReference>
<comment type="similarity">
    <text evidence="6">Belongs to the GTP-binding elongation factor family. EF-G/EF-2 subfamily.</text>
</comment>
<dbReference type="InterPro" id="IPR000795">
    <property type="entry name" value="T_Tr_GTP-bd_dom"/>
</dbReference>
<feature type="domain" description="Tr-type G" evidence="7">
    <location>
        <begin position="63"/>
        <end position="340"/>
    </location>
</feature>
<dbReference type="InterPro" id="IPR004161">
    <property type="entry name" value="EFTu-like_2"/>
</dbReference>
<gene>
    <name evidence="8" type="ORF">QBZ16_001461</name>
</gene>
<evidence type="ECO:0000256" key="3">
    <source>
        <dbReference type="ARBA" id="ARBA00022768"/>
    </source>
</evidence>
<dbReference type="PANTHER" id="PTHR43636:SF2">
    <property type="entry name" value="ELONGATION FACTOR G, MITOCHONDRIAL"/>
    <property type="match status" value="1"/>
</dbReference>
<dbReference type="PRINTS" id="PR00315">
    <property type="entry name" value="ELONGATNFCT"/>
</dbReference>
<evidence type="ECO:0000256" key="2">
    <source>
        <dbReference type="ARBA" id="ARBA00022741"/>
    </source>
</evidence>
<comment type="similarity">
    <text evidence="1">Belongs to the TRAFAC class translation factor GTPase superfamily. Classic translation factor GTPase family. EF-G/EF-2 subfamily.</text>
</comment>
<dbReference type="InterPro" id="IPR009022">
    <property type="entry name" value="EFG_III"/>
</dbReference>
<dbReference type="FunFam" id="3.30.230.10:FF:000003">
    <property type="entry name" value="Elongation factor G"/>
    <property type="match status" value="1"/>
</dbReference>
<keyword evidence="3 6" id="KW-0251">Elongation factor</keyword>
<dbReference type="CDD" id="cd01434">
    <property type="entry name" value="EFG_mtEFG1_IV"/>
    <property type="match status" value="1"/>
</dbReference>
<dbReference type="PANTHER" id="PTHR43636">
    <property type="entry name" value="ELONGATION FACTOR G, MITOCHONDRIAL"/>
    <property type="match status" value="1"/>
</dbReference>
<dbReference type="InterPro" id="IPR014721">
    <property type="entry name" value="Ribsml_uS5_D2-typ_fold_subgr"/>
</dbReference>
<comment type="function">
    <text evidence="6">Mitochondrial GTPase that catalyzes the GTP-dependent ribosomal translocation step during translation elongation. During this step, the ribosome changes from the pre-translocational (PRE) to the post-translocational (POST) state as the newly formed A-site-bound peptidyl-tRNA and P-site-bound deacylated tRNA move to the P and E sites, respectively. Catalyzes the coordinated movement of the two tRNA molecules, the mRNA and conformational changes in the ribosome.</text>
</comment>
<dbReference type="Pfam" id="PF14492">
    <property type="entry name" value="EFG_III"/>
    <property type="match status" value="1"/>
</dbReference>
<dbReference type="SUPFAM" id="SSF54980">
    <property type="entry name" value="EF-G C-terminal domain-like"/>
    <property type="match status" value="2"/>
</dbReference>
<dbReference type="Gene3D" id="3.30.230.10">
    <property type="match status" value="1"/>
</dbReference>
<dbReference type="GO" id="GO:0005739">
    <property type="term" value="C:mitochondrion"/>
    <property type="evidence" value="ECO:0007669"/>
    <property type="project" value="UniProtKB-SubCell"/>
</dbReference>
<dbReference type="InterPro" id="IPR000640">
    <property type="entry name" value="EFG_V-like"/>
</dbReference>
<dbReference type="Pfam" id="PF00679">
    <property type="entry name" value="EFG_C"/>
    <property type="match status" value="1"/>
</dbReference>
<keyword evidence="5 6" id="KW-0342">GTP-binding</keyword>
<evidence type="ECO:0000256" key="5">
    <source>
        <dbReference type="ARBA" id="ARBA00023134"/>
    </source>
</evidence>
<dbReference type="SUPFAM" id="SSF54211">
    <property type="entry name" value="Ribosomal protein S5 domain 2-like"/>
    <property type="match status" value="1"/>
</dbReference>
<evidence type="ECO:0000256" key="1">
    <source>
        <dbReference type="ARBA" id="ARBA00005870"/>
    </source>
</evidence>
<dbReference type="Gene3D" id="2.40.30.10">
    <property type="entry name" value="Translation factors"/>
    <property type="match status" value="1"/>
</dbReference>
<name>A0AAD9MIW5_PROWI</name>
<dbReference type="SUPFAM" id="SSF52540">
    <property type="entry name" value="P-loop containing nucleoside triphosphate hydrolases"/>
    <property type="match status" value="1"/>
</dbReference>
<sequence>MLGVAQRLPLRAWSRASGLHAAESRLAELACAPLATGCALPWPVRAFAAQPATVQDADRELLSDVRNIGISAHIDSGKTTLSERILYYTGRINAIHEVRGKDGVGAKMDSMDLEREKGITIQSAATFAKWKDTHINLIDTPGHVDFTIEVERALRVLDGAVLVLCSVGGVQSQSITVDRQMRRYDVPRLAFINKLDRAGADPYKVLGQVRDKLKLNAAAVQLPIGVEDALRGLVDLVDRKAYAFEGPSGDKVVEVPVPGEMAAEVEARRAELVERVADVDEEVGELFLMEEPIEPTVLRAAIRRATLSLAFVPVFMGSAFKNKGVQLLLDGVTDYLPCPLDVKNVALDLANGEAPQTLACSRSGPLVALAFKLEEGRFGQLTYVRIYSGVLRKGDYMINQSTGKRIKVPRLVRMHSNELEDIAEAGAGDIVAVFGVECASGDTFTDGTRLAMTSIRVPDPVMSLAVAPTARDQSANFSKALNRFQKEDPTFRVAQDAESGQTVISGMGELHLEIYVERMRREYKVDCEVGRPRVNYRETITRAAEFDHLHKKQSGGQGQYARVVGRIEPLPEGSDAKFEFVNNLIGNAIPPSYIPACEKGFAEAVNSGSLIGHPVEGVRVVITDGAAHAVDSSELAFKLACVHAFRAAFDKAAPTVLEPIMKVEVRAPTEFQGAVMGDINRRKGLINGSEQEGDDTVLDALVPLNQMFGYSTVLRSMTQGKGEFTMEYEAHQAVTQDVLAELTAAKKDGAANKK</sequence>
<feature type="binding site" evidence="6">
    <location>
        <begin position="139"/>
        <end position="143"/>
    </location>
    <ligand>
        <name>GTP</name>
        <dbReference type="ChEBI" id="CHEBI:37565"/>
    </ligand>
</feature>
<dbReference type="Gene3D" id="3.30.70.240">
    <property type="match status" value="1"/>
</dbReference>
<dbReference type="InterPro" id="IPR005225">
    <property type="entry name" value="Small_GTP-bd"/>
</dbReference>
<dbReference type="SUPFAM" id="SSF50447">
    <property type="entry name" value="Translation proteins"/>
    <property type="match status" value="1"/>
</dbReference>
<evidence type="ECO:0000259" key="7">
    <source>
        <dbReference type="PROSITE" id="PS51722"/>
    </source>
</evidence>
<keyword evidence="9" id="KW-1185">Reference proteome</keyword>
<keyword evidence="4 6" id="KW-0648">Protein biosynthesis</keyword>